<dbReference type="NCBIfam" id="NF033679">
    <property type="entry name" value="DNRLRE_dom"/>
    <property type="match status" value="1"/>
</dbReference>
<feature type="compositionally biased region" description="Polar residues" evidence="1">
    <location>
        <begin position="588"/>
        <end position="598"/>
    </location>
</feature>
<reference evidence="2 3" key="1">
    <citation type="submission" date="2020-08" db="EMBL/GenBank/DDBJ databases">
        <title>Sequencing the genomes of 1000 actinobacteria strains.</title>
        <authorList>
            <person name="Klenk H.-P."/>
        </authorList>
    </citation>
    <scope>NUCLEOTIDE SEQUENCE [LARGE SCALE GENOMIC DNA]</scope>
    <source>
        <strain evidence="2 3">DSM 45823</strain>
    </source>
</reference>
<evidence type="ECO:0000313" key="3">
    <source>
        <dbReference type="Proteomes" id="UP000539313"/>
    </source>
</evidence>
<sequence length="713" mass="75766">MASMAMVSTVTVAIAGPPEPAAADPAPRASAEGGALETARKTGKPVEVESLRTSTRQVFAQPSGSFRMEQSLRPRWVRRAGKWVDVDPTLRRNSDGTVAPAAAVLDLRLSGGGARPLVALGNGAQSMEFHWPHKLPQPTLDGDTATYAEVLPGVDLQVRADIEGFVWALVVKNAQAAKNPALRRITLRTVGRGMSIRANPKGGADILDAAGGQVLYAPTPLMWDSSDASAASGTPQRLRAQGKVSPRLQGPAVGARRKQIGLDVGSGGLSVIPDRNMLEDPDTVFPVVIDPPLTMGRAAWAKVSSGHPGQEYPNGGIDGSYGEVGNAGDDGEVWRTFYRFTMPGALYGKQILSSRLHLHLTHSRSCEAHAIQVHRTGGFGAYTNWRNQPAWRGLLDEVSAGKGHGADCPAGDVELDVKDAVAAAAADERPTLTLGIRAKDEHDSHAWKRFGSTPEQVKLVTEYNAVPQRPELAEMRVQPGGWCSGGSSSDPVPVNRTDPVFHARLHDADGTVRGVFELREAAPDGSAPLRLSHTSPLNSTGLEHQWQVPAGALQDGKRYRLTIKAVDENGAASEFSDACWIRIDTGNPQSLPTVTSPDYPSVDQAPEGSDGVGQPGRFVLSANGDTDVTAFRYGLDDPYCSQGPVAADAPGGHPDRHPDPADRGNPGAVRGGRGRGGQLEPGGMQRGLHVQREGRRASGLPFPARRELRRQRS</sequence>
<feature type="compositionally biased region" description="Low complexity" evidence="1">
    <location>
        <begin position="17"/>
        <end position="31"/>
    </location>
</feature>
<name>A0A7W3N5I4_9ACTN</name>
<dbReference type="Proteomes" id="UP000539313">
    <property type="component" value="Unassembled WGS sequence"/>
</dbReference>
<feature type="region of interest" description="Disordered" evidence="1">
    <location>
        <begin position="588"/>
        <end position="618"/>
    </location>
</feature>
<accession>A0A7W3N5I4</accession>
<dbReference type="AlphaFoldDB" id="A0A7W3N5I4"/>
<evidence type="ECO:0000313" key="2">
    <source>
        <dbReference type="EMBL" id="MBA9007961.1"/>
    </source>
</evidence>
<feature type="region of interest" description="Disordered" evidence="1">
    <location>
        <begin position="642"/>
        <end position="713"/>
    </location>
</feature>
<organism evidence="2 3">
    <name type="scientific">Thermomonospora cellulosilytica</name>
    <dbReference type="NCBI Taxonomy" id="1411118"/>
    <lineage>
        <taxon>Bacteria</taxon>
        <taxon>Bacillati</taxon>
        <taxon>Actinomycetota</taxon>
        <taxon>Actinomycetes</taxon>
        <taxon>Streptosporangiales</taxon>
        <taxon>Thermomonosporaceae</taxon>
        <taxon>Thermomonospora</taxon>
    </lineage>
</organism>
<evidence type="ECO:0000256" key="1">
    <source>
        <dbReference type="SAM" id="MobiDB-lite"/>
    </source>
</evidence>
<feature type="region of interest" description="Disordered" evidence="1">
    <location>
        <begin position="227"/>
        <end position="252"/>
    </location>
</feature>
<feature type="region of interest" description="Disordered" evidence="1">
    <location>
        <begin position="17"/>
        <end position="51"/>
    </location>
</feature>
<feature type="compositionally biased region" description="Basic and acidic residues" evidence="1">
    <location>
        <begin position="38"/>
        <end position="50"/>
    </location>
</feature>
<protein>
    <submittedName>
        <fullName evidence="2">Uncharacterized protein</fullName>
    </submittedName>
</protein>
<dbReference type="EMBL" id="JACJII010000001">
    <property type="protein sequence ID" value="MBA9007961.1"/>
    <property type="molecule type" value="Genomic_DNA"/>
</dbReference>
<feature type="compositionally biased region" description="Basic and acidic residues" evidence="1">
    <location>
        <begin position="653"/>
        <end position="662"/>
    </location>
</feature>
<feature type="compositionally biased region" description="Gly residues" evidence="1">
    <location>
        <begin position="669"/>
        <end position="680"/>
    </location>
</feature>
<keyword evidence="3" id="KW-1185">Reference proteome</keyword>
<comment type="caution">
    <text evidence="2">The sequence shown here is derived from an EMBL/GenBank/DDBJ whole genome shotgun (WGS) entry which is preliminary data.</text>
</comment>
<gene>
    <name evidence="2" type="ORF">HNR21_006843</name>
</gene>
<proteinExistence type="predicted"/>